<dbReference type="FunFam" id="3.40.640.10:FF:000035">
    <property type="entry name" value="O-succinylhomoserine sulfhydrylase"/>
    <property type="match status" value="1"/>
</dbReference>
<dbReference type="Proteomes" id="UP000054485">
    <property type="component" value="Unassembled WGS sequence"/>
</dbReference>
<reference evidence="7 8" key="1">
    <citation type="submission" date="2014-04" db="EMBL/GenBank/DDBJ databases">
        <authorList>
            <consortium name="DOE Joint Genome Institute"/>
            <person name="Kuo A."/>
            <person name="Ruytinx J."/>
            <person name="Rineau F."/>
            <person name="Colpaert J."/>
            <person name="Kohler A."/>
            <person name="Nagy L.G."/>
            <person name="Floudas D."/>
            <person name="Copeland A."/>
            <person name="Barry K.W."/>
            <person name="Cichocki N."/>
            <person name="Veneault-Fourrey C."/>
            <person name="LaButti K."/>
            <person name="Lindquist E.A."/>
            <person name="Lipzen A."/>
            <person name="Lundell T."/>
            <person name="Morin E."/>
            <person name="Murat C."/>
            <person name="Sun H."/>
            <person name="Tunlid A."/>
            <person name="Henrissat B."/>
            <person name="Grigoriev I.V."/>
            <person name="Hibbett D.S."/>
            <person name="Martin F."/>
            <person name="Nordberg H.P."/>
            <person name="Cantor M.N."/>
            <person name="Hua S.X."/>
        </authorList>
    </citation>
    <scope>NUCLEOTIDE SEQUENCE [LARGE SCALE GENOMIC DNA]</scope>
    <source>
        <strain evidence="7 8">UH-Slu-Lm8-n1</strain>
    </source>
</reference>
<reference evidence="8" key="2">
    <citation type="submission" date="2015-01" db="EMBL/GenBank/DDBJ databases">
        <title>Evolutionary Origins and Diversification of the Mycorrhizal Mutualists.</title>
        <authorList>
            <consortium name="DOE Joint Genome Institute"/>
            <consortium name="Mycorrhizal Genomics Consortium"/>
            <person name="Kohler A."/>
            <person name="Kuo A."/>
            <person name="Nagy L.G."/>
            <person name="Floudas D."/>
            <person name="Copeland A."/>
            <person name="Barry K.W."/>
            <person name="Cichocki N."/>
            <person name="Veneault-Fourrey C."/>
            <person name="LaButti K."/>
            <person name="Lindquist E.A."/>
            <person name="Lipzen A."/>
            <person name="Lundell T."/>
            <person name="Morin E."/>
            <person name="Murat C."/>
            <person name="Riley R."/>
            <person name="Ohm R."/>
            <person name="Sun H."/>
            <person name="Tunlid A."/>
            <person name="Henrissat B."/>
            <person name="Grigoriev I.V."/>
            <person name="Hibbett D.S."/>
            <person name="Martin F."/>
        </authorList>
    </citation>
    <scope>NUCLEOTIDE SEQUENCE [LARGE SCALE GENOMIC DNA]</scope>
    <source>
        <strain evidence="8">UH-Slu-Lm8-n1</strain>
    </source>
</reference>
<dbReference type="SUPFAM" id="SSF53383">
    <property type="entry name" value="PLP-dependent transferases"/>
    <property type="match status" value="1"/>
</dbReference>
<evidence type="ECO:0000313" key="7">
    <source>
        <dbReference type="EMBL" id="KIK43240.1"/>
    </source>
</evidence>
<organism evidence="7 8">
    <name type="scientific">Suillus luteus UH-Slu-Lm8-n1</name>
    <dbReference type="NCBI Taxonomy" id="930992"/>
    <lineage>
        <taxon>Eukaryota</taxon>
        <taxon>Fungi</taxon>
        <taxon>Dikarya</taxon>
        <taxon>Basidiomycota</taxon>
        <taxon>Agaricomycotina</taxon>
        <taxon>Agaricomycetes</taxon>
        <taxon>Agaricomycetidae</taxon>
        <taxon>Boletales</taxon>
        <taxon>Suillineae</taxon>
        <taxon>Suillaceae</taxon>
        <taxon>Suillus</taxon>
    </lineage>
</organism>
<sequence length="432" mass="46340">MAQPNKPQEFETLQLHAGQVPDPTTNARAVPIYASTSFVFNDSNHGAELFGLKAFGHIYSRIGNPTVDVFENRMAALEGGVAAIALASGQSAQFLAISTIASAGDNIVSTSCLYGGSYNQFKVTFKKFGIGVKFVEGDDPALFAAAIDENTKAIYVETIGNPKYNVAPIPELAKVAHDHGIPLIVDNTFGMGGYLIKPIELGADIVLHSATKWIGGHGTTIAGVVIDSGKFNWARSGKFPSFTSPSEGYHGMVFSDTFGAVAFAIKLRVELLRDLGPALNPFAAFLLIQGIETLSLRAQRHCENALVLAQWLLKHEKIAWVSYLGLESHPDHQRAKELLRPNLYGGVLSFGIKGDVTVASTVVDSLKLASNLANVGDAKTLVIHPATTTHQQLSDEEQLSTGVTHDLIRVSVGIEHINDIIADFEQALRNAP</sequence>
<dbReference type="OrthoDB" id="3512640at2759"/>
<dbReference type="PANTHER" id="PTHR43797:SF2">
    <property type="entry name" value="HOMOCYSTEINE_CYSTEINE SYNTHASE"/>
    <property type="match status" value="1"/>
</dbReference>
<name>A0A0C9ZZZ5_9AGAM</name>
<dbReference type="STRING" id="930992.A0A0C9ZZZ5"/>
<dbReference type="Gene3D" id="3.90.1150.10">
    <property type="entry name" value="Aspartate Aminotransferase, domain 1"/>
    <property type="match status" value="1"/>
</dbReference>
<dbReference type="GO" id="GO:0004124">
    <property type="term" value="F:cysteine synthase activity"/>
    <property type="evidence" value="ECO:0007669"/>
    <property type="project" value="TreeGrafter"/>
</dbReference>
<accession>A0A0C9ZZZ5</accession>
<dbReference type="CDD" id="cd00614">
    <property type="entry name" value="CGS_like"/>
    <property type="match status" value="1"/>
</dbReference>
<evidence type="ECO:0000256" key="2">
    <source>
        <dbReference type="ARBA" id="ARBA00009077"/>
    </source>
</evidence>
<feature type="modified residue" description="N6-(pyridoxal phosphate)lysine" evidence="5">
    <location>
        <position position="212"/>
    </location>
</feature>
<dbReference type="InterPro" id="IPR054542">
    <property type="entry name" value="Cys_met_metab_PP"/>
</dbReference>
<evidence type="ECO:0000256" key="3">
    <source>
        <dbReference type="ARBA" id="ARBA00022679"/>
    </source>
</evidence>
<evidence type="ECO:0000256" key="5">
    <source>
        <dbReference type="PIRSR" id="PIRSR001434-2"/>
    </source>
</evidence>
<dbReference type="HOGENOM" id="CLU_018986_4_0_1"/>
<comment type="cofactor">
    <cofactor evidence="1 6">
        <name>pyridoxal 5'-phosphate</name>
        <dbReference type="ChEBI" id="CHEBI:597326"/>
    </cofactor>
</comment>
<dbReference type="Gene3D" id="3.40.640.10">
    <property type="entry name" value="Type I PLP-dependent aspartate aminotransferase-like (Major domain)"/>
    <property type="match status" value="1"/>
</dbReference>
<dbReference type="Pfam" id="PF01053">
    <property type="entry name" value="Cys_Met_Meta_PP"/>
    <property type="match status" value="1"/>
</dbReference>
<dbReference type="GO" id="GO:0019346">
    <property type="term" value="P:transsulfuration"/>
    <property type="evidence" value="ECO:0007669"/>
    <property type="project" value="InterPro"/>
</dbReference>
<dbReference type="AlphaFoldDB" id="A0A0C9ZZZ5"/>
<dbReference type="PIRSF" id="PIRSF001434">
    <property type="entry name" value="CGS"/>
    <property type="match status" value="1"/>
</dbReference>
<dbReference type="GO" id="GO:0003961">
    <property type="term" value="F:O-acetylhomoserine aminocarboxypropyltransferase activity"/>
    <property type="evidence" value="ECO:0007669"/>
    <property type="project" value="TreeGrafter"/>
</dbReference>
<dbReference type="FunCoup" id="A0A0C9ZZZ5">
    <property type="interactions" value="179"/>
</dbReference>
<dbReference type="InterPro" id="IPR015421">
    <property type="entry name" value="PyrdxlP-dep_Trfase_major"/>
</dbReference>
<dbReference type="InParanoid" id="A0A0C9ZZZ5"/>
<dbReference type="InterPro" id="IPR015422">
    <property type="entry name" value="PyrdxlP-dep_Trfase_small"/>
</dbReference>
<dbReference type="PROSITE" id="PS00868">
    <property type="entry name" value="CYS_MET_METAB_PP"/>
    <property type="match status" value="1"/>
</dbReference>
<dbReference type="InterPro" id="IPR006235">
    <property type="entry name" value="OAc-hSer/O-AcSer_sulfhydrylase"/>
</dbReference>
<dbReference type="GO" id="GO:0030170">
    <property type="term" value="F:pyridoxal phosphate binding"/>
    <property type="evidence" value="ECO:0007669"/>
    <property type="project" value="InterPro"/>
</dbReference>
<evidence type="ECO:0000256" key="6">
    <source>
        <dbReference type="RuleBase" id="RU362118"/>
    </source>
</evidence>
<dbReference type="InterPro" id="IPR015424">
    <property type="entry name" value="PyrdxlP-dep_Trfase"/>
</dbReference>
<dbReference type="GO" id="GO:0071269">
    <property type="term" value="P:L-homocysteine biosynthetic process"/>
    <property type="evidence" value="ECO:0007669"/>
    <property type="project" value="TreeGrafter"/>
</dbReference>
<evidence type="ECO:0000313" key="8">
    <source>
        <dbReference type="Proteomes" id="UP000054485"/>
    </source>
</evidence>
<dbReference type="NCBIfam" id="TIGR01326">
    <property type="entry name" value="OAH_OAS_sulfhy"/>
    <property type="match status" value="1"/>
</dbReference>
<dbReference type="EMBL" id="KN835217">
    <property type="protein sequence ID" value="KIK43240.1"/>
    <property type="molecule type" value="Genomic_DNA"/>
</dbReference>
<dbReference type="PANTHER" id="PTHR43797">
    <property type="entry name" value="HOMOCYSTEINE/CYSTEINE SYNTHASE"/>
    <property type="match status" value="1"/>
</dbReference>
<evidence type="ECO:0008006" key="9">
    <source>
        <dbReference type="Google" id="ProtNLM"/>
    </source>
</evidence>
<keyword evidence="8" id="KW-1185">Reference proteome</keyword>
<protein>
    <recommendedName>
        <fullName evidence="9">O-acetylhomoserine ami</fullName>
    </recommendedName>
</protein>
<keyword evidence="3" id="KW-0808">Transferase</keyword>
<gene>
    <name evidence="7" type="ORF">CY34DRAFT_23621</name>
</gene>
<evidence type="ECO:0000256" key="1">
    <source>
        <dbReference type="ARBA" id="ARBA00001933"/>
    </source>
</evidence>
<keyword evidence="4 5" id="KW-0663">Pyridoxal phosphate</keyword>
<dbReference type="GO" id="GO:0006535">
    <property type="term" value="P:cysteine biosynthetic process from serine"/>
    <property type="evidence" value="ECO:0007669"/>
    <property type="project" value="TreeGrafter"/>
</dbReference>
<proteinExistence type="inferred from homology"/>
<comment type="similarity">
    <text evidence="2 6">Belongs to the trans-sulfuration enzymes family.</text>
</comment>
<evidence type="ECO:0000256" key="4">
    <source>
        <dbReference type="ARBA" id="ARBA00022898"/>
    </source>
</evidence>
<dbReference type="GO" id="GO:0005737">
    <property type="term" value="C:cytoplasm"/>
    <property type="evidence" value="ECO:0007669"/>
    <property type="project" value="TreeGrafter"/>
</dbReference>
<dbReference type="InterPro" id="IPR000277">
    <property type="entry name" value="Cys/Met-Metab_PyrdxlP-dep_enz"/>
</dbReference>